<sequence>MSNCRSLNEFFVNRNNLQRRIPSGIWNVSSLQHLCLGANNLTGFFFLSFFLFLLFALLTGTNCLAWAAGRLDMMSSGNSSVLEVIEIGVNEFYGCLPDDMCFSHPNLEWLELTYTQLSGQITSSLSHSRALCRIHLSSNNFSGSIPPEIVNMSALQVLLLSNNSLTGELTLPSSSNLSALKTLDSHRNLLSGSLPPDLGFRFPNLEVLNLGSNQFSGKIPAE</sequence>
<evidence type="ECO:0000256" key="7">
    <source>
        <dbReference type="ARBA" id="ARBA00023180"/>
    </source>
</evidence>
<evidence type="ECO:0000313" key="10">
    <source>
        <dbReference type="Proteomes" id="UP001161247"/>
    </source>
</evidence>
<gene>
    <name evidence="9" type="ORF">OLC1_LOCUS1629</name>
</gene>
<keyword evidence="8" id="KW-0812">Transmembrane</keyword>
<keyword evidence="10" id="KW-1185">Reference proteome</keyword>
<comment type="subcellular location">
    <subcellularLocation>
        <location evidence="1">Membrane</location>
        <topology evidence="1">Single-pass type I membrane protein</topology>
    </subcellularLocation>
</comment>
<keyword evidence="5 8" id="KW-0472">Membrane</keyword>
<protein>
    <submittedName>
        <fullName evidence="9">OLC1v1023789C1</fullName>
    </submittedName>
</protein>
<dbReference type="SUPFAM" id="SSF52047">
    <property type="entry name" value="RNI-like"/>
    <property type="match status" value="1"/>
</dbReference>
<dbReference type="PANTHER" id="PTHR48053:SF71">
    <property type="entry name" value="LEUCINE RICH REPEAT FAMILY PROTEIN, EXPRESSED"/>
    <property type="match status" value="1"/>
</dbReference>
<dbReference type="GO" id="GO:0016020">
    <property type="term" value="C:membrane"/>
    <property type="evidence" value="ECO:0007669"/>
    <property type="project" value="UniProtKB-SubCell"/>
</dbReference>
<feature type="transmembrane region" description="Helical" evidence="8">
    <location>
        <begin position="44"/>
        <end position="68"/>
    </location>
</feature>
<dbReference type="InterPro" id="IPR051716">
    <property type="entry name" value="Plant_RL_S/T_kinase"/>
</dbReference>
<evidence type="ECO:0000256" key="1">
    <source>
        <dbReference type="ARBA" id="ARBA00004479"/>
    </source>
</evidence>
<keyword evidence="3" id="KW-0732">Signal</keyword>
<keyword evidence="6" id="KW-0675">Receptor</keyword>
<dbReference type="InterPro" id="IPR032675">
    <property type="entry name" value="LRR_dom_sf"/>
</dbReference>
<dbReference type="PANTHER" id="PTHR48053">
    <property type="entry name" value="LEUCINE RICH REPEAT FAMILY PROTEIN, EXPRESSED"/>
    <property type="match status" value="1"/>
</dbReference>
<dbReference type="AlphaFoldDB" id="A0AAV1C4D3"/>
<evidence type="ECO:0000256" key="6">
    <source>
        <dbReference type="ARBA" id="ARBA00023170"/>
    </source>
</evidence>
<dbReference type="InterPro" id="IPR001611">
    <property type="entry name" value="Leu-rich_rpt"/>
</dbReference>
<evidence type="ECO:0000256" key="8">
    <source>
        <dbReference type="SAM" id="Phobius"/>
    </source>
</evidence>
<dbReference type="EMBL" id="OX459118">
    <property type="protein sequence ID" value="CAI9089252.1"/>
    <property type="molecule type" value="Genomic_DNA"/>
</dbReference>
<evidence type="ECO:0000256" key="4">
    <source>
        <dbReference type="ARBA" id="ARBA00022737"/>
    </source>
</evidence>
<dbReference type="Proteomes" id="UP001161247">
    <property type="component" value="Chromosome 1"/>
</dbReference>
<dbReference type="Gene3D" id="3.80.10.10">
    <property type="entry name" value="Ribonuclease Inhibitor"/>
    <property type="match status" value="1"/>
</dbReference>
<evidence type="ECO:0000313" key="9">
    <source>
        <dbReference type="EMBL" id="CAI9089252.1"/>
    </source>
</evidence>
<keyword evidence="8" id="KW-1133">Transmembrane helix</keyword>
<reference evidence="9" key="1">
    <citation type="submission" date="2023-03" db="EMBL/GenBank/DDBJ databases">
        <authorList>
            <person name="Julca I."/>
        </authorList>
    </citation>
    <scope>NUCLEOTIDE SEQUENCE</scope>
</reference>
<evidence type="ECO:0000256" key="5">
    <source>
        <dbReference type="ARBA" id="ARBA00023136"/>
    </source>
</evidence>
<evidence type="ECO:0000256" key="2">
    <source>
        <dbReference type="ARBA" id="ARBA00022614"/>
    </source>
</evidence>
<dbReference type="Pfam" id="PF00560">
    <property type="entry name" value="LRR_1"/>
    <property type="match status" value="2"/>
</dbReference>
<evidence type="ECO:0000256" key="3">
    <source>
        <dbReference type="ARBA" id="ARBA00022729"/>
    </source>
</evidence>
<dbReference type="FunFam" id="3.80.10.10:FF:000041">
    <property type="entry name" value="LRR receptor-like serine/threonine-protein kinase ERECTA"/>
    <property type="match status" value="1"/>
</dbReference>
<organism evidence="9 10">
    <name type="scientific">Oldenlandia corymbosa var. corymbosa</name>
    <dbReference type="NCBI Taxonomy" id="529605"/>
    <lineage>
        <taxon>Eukaryota</taxon>
        <taxon>Viridiplantae</taxon>
        <taxon>Streptophyta</taxon>
        <taxon>Embryophyta</taxon>
        <taxon>Tracheophyta</taxon>
        <taxon>Spermatophyta</taxon>
        <taxon>Magnoliopsida</taxon>
        <taxon>eudicotyledons</taxon>
        <taxon>Gunneridae</taxon>
        <taxon>Pentapetalae</taxon>
        <taxon>asterids</taxon>
        <taxon>lamiids</taxon>
        <taxon>Gentianales</taxon>
        <taxon>Rubiaceae</taxon>
        <taxon>Rubioideae</taxon>
        <taxon>Spermacoceae</taxon>
        <taxon>Hedyotis-Oldenlandia complex</taxon>
        <taxon>Oldenlandia</taxon>
    </lineage>
</organism>
<name>A0AAV1C4D3_OLDCO</name>
<proteinExistence type="predicted"/>
<keyword evidence="4" id="KW-0677">Repeat</keyword>
<accession>A0AAV1C4D3</accession>
<keyword evidence="7" id="KW-0325">Glycoprotein</keyword>
<keyword evidence="2" id="KW-0433">Leucine-rich repeat</keyword>